<organism evidence="1 2">
    <name type="scientific">Rhodothalassium salexigens DSM 2132</name>
    <dbReference type="NCBI Taxonomy" id="1188247"/>
    <lineage>
        <taxon>Bacteria</taxon>
        <taxon>Pseudomonadati</taxon>
        <taxon>Pseudomonadota</taxon>
        <taxon>Alphaproteobacteria</taxon>
        <taxon>Rhodothalassiales</taxon>
        <taxon>Rhodothalassiaceae</taxon>
        <taxon>Rhodothalassium</taxon>
    </lineage>
</organism>
<dbReference type="Proteomes" id="UP000295399">
    <property type="component" value="Unassembled WGS sequence"/>
</dbReference>
<gene>
    <name evidence="1" type="ORF">EV659_10167</name>
</gene>
<name>A0A4R2PVD2_RHOSA</name>
<dbReference type="EMBL" id="SLXO01000001">
    <property type="protein sequence ID" value="TCP38171.1"/>
    <property type="molecule type" value="Genomic_DNA"/>
</dbReference>
<evidence type="ECO:0000313" key="1">
    <source>
        <dbReference type="EMBL" id="TCP38171.1"/>
    </source>
</evidence>
<dbReference type="AlphaFoldDB" id="A0A4R2PVD2"/>
<proteinExistence type="predicted"/>
<dbReference type="InParanoid" id="A0A4R2PVD2"/>
<protein>
    <submittedName>
        <fullName evidence="1">Uncharacterized protein</fullName>
    </submittedName>
</protein>
<keyword evidence="2" id="KW-1185">Reference proteome</keyword>
<sequence>MTSFWPAIGLTGAVMVALLLIQAQPPATGQMVAWFPAHLDRGAIVARIAAADARLVAFGQRPGLAVVWSDRPGLPRRLRAAGARWVLNPLAAAGCGGARSGRPATNAFVTVQAARGDRAWRR</sequence>
<comment type="caution">
    <text evidence="1">The sequence shown here is derived from an EMBL/GenBank/DDBJ whole genome shotgun (WGS) entry which is preliminary data.</text>
</comment>
<evidence type="ECO:0000313" key="2">
    <source>
        <dbReference type="Proteomes" id="UP000295399"/>
    </source>
</evidence>
<accession>A0A4R2PVD2</accession>
<reference evidence="1 2" key="1">
    <citation type="submission" date="2019-03" db="EMBL/GenBank/DDBJ databases">
        <title>Genomic Encyclopedia of Type Strains, Phase IV (KMG-IV): sequencing the most valuable type-strain genomes for metagenomic binning, comparative biology and taxonomic classification.</title>
        <authorList>
            <person name="Goeker M."/>
        </authorList>
    </citation>
    <scope>NUCLEOTIDE SEQUENCE [LARGE SCALE GENOMIC DNA]</scope>
    <source>
        <strain evidence="1 2">DSM 2132</strain>
    </source>
</reference>